<dbReference type="SUPFAM" id="SSF81483">
    <property type="entry name" value="Bacterial photosystem II reaction centre, L and M subunits"/>
    <property type="match status" value="1"/>
</dbReference>
<keyword evidence="7" id="KW-0148">Chlorophyll</keyword>
<dbReference type="GO" id="GO:0042314">
    <property type="term" value="F:bacteriochlorophyll binding"/>
    <property type="evidence" value="ECO:0007669"/>
    <property type="project" value="UniProtKB-KW"/>
</dbReference>
<keyword evidence="5" id="KW-0813">Transport</keyword>
<evidence type="ECO:0000256" key="3">
    <source>
        <dbReference type="ARBA" id="ARBA00008204"/>
    </source>
</evidence>
<dbReference type="NCBIfam" id="TIGR01157">
    <property type="entry name" value="pufL"/>
    <property type="match status" value="1"/>
</dbReference>
<keyword evidence="14 20" id="KW-1133">Transmembrane helix</keyword>
<evidence type="ECO:0000256" key="7">
    <source>
        <dbReference type="ARBA" id="ARBA00022494"/>
    </source>
</evidence>
<keyword evidence="15" id="KW-0157">Chromophore</keyword>
<sequence length="280" mass="31330">MAMLSFEKKYRVRGGTLIAGNAFDFWVGPFYVGFFGITTILFVLTGIFLIVVGAVYSWPEVGPAPNIFQINIAPPDISYGLLQIPPFGEGLVWQLITICAAGAFISWALREVEIARKLGIGYHIPIAFSFAIFAYLAATVIRPILLGSWGHGLTYGILGHLDWTNNIGFQQLNYHYHPGHMLAISFFFASAFALSLHGGIILSVTNPKKGEVVKTAEHENTFFRDVLGYSIGALGIHRLGLFLALSAGFWCAVLDFTTGTFWTRPWPEWWTWWLKFPWWS</sequence>
<evidence type="ECO:0000256" key="6">
    <source>
        <dbReference type="ARBA" id="ARBA00022469"/>
    </source>
</evidence>
<evidence type="ECO:0000256" key="15">
    <source>
        <dbReference type="ARBA" id="ARBA00022991"/>
    </source>
</evidence>
<keyword evidence="6" id="KW-0674">Reaction center</keyword>
<dbReference type="InterPro" id="IPR036854">
    <property type="entry name" value="Photo_II_D1/D2_sf"/>
</dbReference>
<keyword evidence="9 20" id="KW-0812">Transmembrane</keyword>
<evidence type="ECO:0000256" key="11">
    <source>
        <dbReference type="ARBA" id="ARBA00022842"/>
    </source>
</evidence>
<comment type="subcellular location">
    <subcellularLocation>
        <location evidence="2">Endomembrane system</location>
        <topology evidence="2">Multi-pass membrane protein</topology>
    </subcellularLocation>
</comment>
<feature type="transmembrane region" description="Helical" evidence="20">
    <location>
        <begin position="239"/>
        <end position="262"/>
    </location>
</feature>
<evidence type="ECO:0000256" key="1">
    <source>
        <dbReference type="ARBA" id="ARBA00002611"/>
    </source>
</evidence>
<name>A0A2L1K3R8_THIPF</name>
<dbReference type="PRINTS" id="PR00256">
    <property type="entry name" value="REACTNCENTRE"/>
</dbReference>
<proteinExistence type="inferred from homology"/>
<evidence type="ECO:0000256" key="19">
    <source>
        <dbReference type="RuleBase" id="RU004331"/>
    </source>
</evidence>
<evidence type="ECO:0000256" key="12">
    <source>
        <dbReference type="ARBA" id="ARBA00022956"/>
    </source>
</evidence>
<dbReference type="RefSeq" id="WP_200382705.1">
    <property type="nucleotide sequence ID" value="NZ_NRRW01000046.1"/>
</dbReference>
<dbReference type="AlphaFoldDB" id="A0A2L1K3R8"/>
<evidence type="ECO:0000256" key="5">
    <source>
        <dbReference type="ARBA" id="ARBA00022448"/>
    </source>
</evidence>
<evidence type="ECO:0000256" key="17">
    <source>
        <dbReference type="ARBA" id="ARBA00023136"/>
    </source>
</evidence>
<evidence type="ECO:0000256" key="20">
    <source>
        <dbReference type="SAM" id="Phobius"/>
    </source>
</evidence>
<reference evidence="21" key="1">
    <citation type="journal article" date="2018" name="Front. Microbiol.">
        <title>Photosynthesis Is Widely Distributed among Proteobacteria as Demonstrated by the Phylogeny of PufLM Reaction Center Proteins.</title>
        <authorList>
            <person name="Imhoff J.F."/>
            <person name="Rahn T."/>
            <person name="Kunzel S."/>
            <person name="Neulinger S.C."/>
        </authorList>
    </citation>
    <scope>NUCLEOTIDE SEQUENCE</scope>
    <source>
        <strain evidence="21">Pfennig 8320</strain>
    </source>
</reference>
<dbReference type="GO" id="GO:0009772">
    <property type="term" value="P:photosynthetic electron transport in photosystem II"/>
    <property type="evidence" value="ECO:0007669"/>
    <property type="project" value="InterPro"/>
</dbReference>
<comment type="function">
    <text evidence="1">The reaction center is a membrane-bound complex that mediates the initial photochemical event in the electron transfer process of photosynthesis.</text>
</comment>
<evidence type="ECO:0000256" key="9">
    <source>
        <dbReference type="ARBA" id="ARBA00022692"/>
    </source>
</evidence>
<feature type="transmembrane region" description="Helical" evidence="20">
    <location>
        <begin position="182"/>
        <end position="204"/>
    </location>
</feature>
<protein>
    <recommendedName>
        <fullName evidence="4">Reaction center protein L chain</fullName>
    </recommendedName>
    <alternativeName>
        <fullName evidence="18">Photosynthetic reaction center L subunit</fullName>
    </alternativeName>
</protein>
<evidence type="ECO:0000313" key="21">
    <source>
        <dbReference type="EMBL" id="AVE16120.1"/>
    </source>
</evidence>
<accession>A0A2L1K3R8</accession>
<dbReference type="EMBL" id="MF563647">
    <property type="protein sequence ID" value="AVE16120.1"/>
    <property type="molecule type" value="Genomic_DNA"/>
</dbReference>
<keyword evidence="10" id="KW-0479">Metal-binding</keyword>
<dbReference type="GO" id="GO:0030077">
    <property type="term" value="C:plasma membrane light-harvesting complex"/>
    <property type="evidence" value="ECO:0007669"/>
    <property type="project" value="InterPro"/>
</dbReference>
<evidence type="ECO:0000256" key="8">
    <source>
        <dbReference type="ARBA" id="ARBA00022531"/>
    </source>
</evidence>
<keyword evidence="16" id="KW-0408">Iron</keyword>
<evidence type="ECO:0000256" key="4">
    <source>
        <dbReference type="ARBA" id="ARBA00021599"/>
    </source>
</evidence>
<comment type="similarity">
    <text evidence="3 19">Belongs to the reaction center PufL/M/PsbA/D family.</text>
</comment>
<evidence type="ECO:0000256" key="2">
    <source>
        <dbReference type="ARBA" id="ARBA00004127"/>
    </source>
</evidence>
<dbReference type="Gene3D" id="1.20.85.10">
    <property type="entry name" value="Photosystem II protein D1-like"/>
    <property type="match status" value="2"/>
</dbReference>
<dbReference type="Pfam" id="PF00124">
    <property type="entry name" value="Photo_RC"/>
    <property type="match status" value="1"/>
</dbReference>
<keyword evidence="12" id="KW-0076">Bacteriochlorophyll</keyword>
<evidence type="ECO:0000256" key="13">
    <source>
        <dbReference type="ARBA" id="ARBA00022982"/>
    </source>
</evidence>
<keyword evidence="13" id="KW-0249">Electron transport</keyword>
<organism evidence="21">
    <name type="scientific">Thiococcus pfennigii</name>
    <name type="common">Thiocapsa pfennigii</name>
    <dbReference type="NCBI Taxonomy" id="1057"/>
    <lineage>
        <taxon>Bacteria</taxon>
        <taxon>Pseudomonadati</taxon>
        <taxon>Pseudomonadota</taxon>
        <taxon>Gammaproteobacteria</taxon>
        <taxon>Chromatiales</taxon>
        <taxon>Chromatiaceae</taxon>
        <taxon>Thiococcus</taxon>
    </lineage>
</organism>
<evidence type="ECO:0000256" key="18">
    <source>
        <dbReference type="ARBA" id="ARBA00033393"/>
    </source>
</evidence>
<feature type="transmembrane region" description="Helical" evidence="20">
    <location>
        <begin position="91"/>
        <end position="109"/>
    </location>
</feature>
<dbReference type="InterPro" id="IPR005871">
    <property type="entry name" value="Photo_RC_L"/>
</dbReference>
<keyword evidence="17 20" id="KW-0472">Membrane</keyword>
<gene>
    <name evidence="21" type="primary">psbL</name>
</gene>
<dbReference type="InterPro" id="IPR055265">
    <property type="entry name" value="Photo_RC_L/M_CS"/>
</dbReference>
<feature type="transmembrane region" description="Helical" evidence="20">
    <location>
        <begin position="121"/>
        <end position="145"/>
    </location>
</feature>
<dbReference type="InterPro" id="IPR000484">
    <property type="entry name" value="Photo_RC_L/M"/>
</dbReference>
<keyword evidence="11" id="KW-0460">Magnesium</keyword>
<dbReference type="GO" id="GO:0046872">
    <property type="term" value="F:metal ion binding"/>
    <property type="evidence" value="ECO:0007669"/>
    <property type="project" value="UniProtKB-KW"/>
</dbReference>
<dbReference type="PROSITE" id="PS00244">
    <property type="entry name" value="REACTION_CENTER"/>
    <property type="match status" value="1"/>
</dbReference>
<feature type="transmembrane region" description="Helical" evidence="20">
    <location>
        <begin position="30"/>
        <end position="56"/>
    </location>
</feature>
<keyword evidence="8" id="KW-0602">Photosynthesis</keyword>
<evidence type="ECO:0000256" key="16">
    <source>
        <dbReference type="ARBA" id="ARBA00023004"/>
    </source>
</evidence>
<evidence type="ECO:0000256" key="10">
    <source>
        <dbReference type="ARBA" id="ARBA00022723"/>
    </source>
</evidence>
<dbReference type="GO" id="GO:0012505">
    <property type="term" value="C:endomembrane system"/>
    <property type="evidence" value="ECO:0007669"/>
    <property type="project" value="UniProtKB-SubCell"/>
</dbReference>
<evidence type="ECO:0000256" key="14">
    <source>
        <dbReference type="ARBA" id="ARBA00022989"/>
    </source>
</evidence>